<keyword evidence="10" id="KW-1185">Reference proteome</keyword>
<gene>
    <name evidence="8" type="ORF">GUITHDRAFT_69661</name>
</gene>
<evidence type="ECO:0000256" key="7">
    <source>
        <dbReference type="SAM" id="SignalP"/>
    </source>
</evidence>
<organism evidence="8">
    <name type="scientific">Guillardia theta (strain CCMP2712)</name>
    <name type="common">Cryptophyte</name>
    <dbReference type="NCBI Taxonomy" id="905079"/>
    <lineage>
        <taxon>Eukaryota</taxon>
        <taxon>Cryptophyceae</taxon>
        <taxon>Pyrenomonadales</taxon>
        <taxon>Geminigeraceae</taxon>
        <taxon>Guillardia</taxon>
    </lineage>
</organism>
<sequence length="171" mass="19498">MSLWRFMIPLFLVYLAEYNMQSGAWSAIGFPLDDESARNQFYRTSNIMYQCGVFVSRSCGQFFTINLYVLWVFLLLAFFIVNALFEFWYDWSLLSMCFVSGLFGGTVYFHGFSLLSKTTEHARKELAMSSVSMASDIGVTIADFTGILVQQGCIYRFHGIPGATFQCLSSR</sequence>
<evidence type="ECO:0000256" key="4">
    <source>
        <dbReference type="ARBA" id="ARBA00022989"/>
    </source>
</evidence>
<dbReference type="STRING" id="905079.L1JGA8"/>
<dbReference type="PRINTS" id="PR01315">
    <property type="entry name" value="BATTENIN"/>
</dbReference>
<dbReference type="EnsemblProtists" id="EKX47342">
    <property type="protein sequence ID" value="EKX47342"/>
    <property type="gene ID" value="GUITHDRAFT_69661"/>
</dbReference>
<feature type="transmembrane region" description="Helical" evidence="6">
    <location>
        <begin position="91"/>
        <end position="115"/>
    </location>
</feature>
<reference evidence="9" key="3">
    <citation type="submission" date="2016-03" db="UniProtKB">
        <authorList>
            <consortium name="EnsemblProtists"/>
        </authorList>
    </citation>
    <scope>IDENTIFICATION</scope>
</reference>
<reference evidence="10" key="2">
    <citation type="submission" date="2012-11" db="EMBL/GenBank/DDBJ databases">
        <authorList>
            <person name="Kuo A."/>
            <person name="Curtis B.A."/>
            <person name="Tanifuji G."/>
            <person name="Burki F."/>
            <person name="Gruber A."/>
            <person name="Irimia M."/>
            <person name="Maruyama S."/>
            <person name="Arias M.C."/>
            <person name="Ball S.G."/>
            <person name="Gile G.H."/>
            <person name="Hirakawa Y."/>
            <person name="Hopkins J.F."/>
            <person name="Rensing S.A."/>
            <person name="Schmutz J."/>
            <person name="Symeonidi A."/>
            <person name="Elias M."/>
            <person name="Eveleigh R.J."/>
            <person name="Herman E.K."/>
            <person name="Klute M.J."/>
            <person name="Nakayama T."/>
            <person name="Obornik M."/>
            <person name="Reyes-Prieto A."/>
            <person name="Armbrust E.V."/>
            <person name="Aves S.J."/>
            <person name="Beiko R.G."/>
            <person name="Coutinho P."/>
            <person name="Dacks J.B."/>
            <person name="Durnford D.G."/>
            <person name="Fast N.M."/>
            <person name="Green B.R."/>
            <person name="Grisdale C."/>
            <person name="Hempe F."/>
            <person name="Henrissat B."/>
            <person name="Hoppner M.P."/>
            <person name="Ishida K.-I."/>
            <person name="Kim E."/>
            <person name="Koreny L."/>
            <person name="Kroth P.G."/>
            <person name="Liu Y."/>
            <person name="Malik S.-B."/>
            <person name="Maier U.G."/>
            <person name="McRose D."/>
            <person name="Mock T."/>
            <person name="Neilson J.A."/>
            <person name="Onodera N.T."/>
            <person name="Poole A.M."/>
            <person name="Pritham E.J."/>
            <person name="Richards T.A."/>
            <person name="Rocap G."/>
            <person name="Roy S.W."/>
            <person name="Sarai C."/>
            <person name="Schaack S."/>
            <person name="Shirato S."/>
            <person name="Slamovits C.H."/>
            <person name="Spencer D.F."/>
            <person name="Suzuki S."/>
            <person name="Worden A.Z."/>
            <person name="Zauner S."/>
            <person name="Barry K."/>
            <person name="Bell C."/>
            <person name="Bharti A.K."/>
            <person name="Crow J.A."/>
            <person name="Grimwood J."/>
            <person name="Kramer R."/>
            <person name="Lindquist E."/>
            <person name="Lucas S."/>
            <person name="Salamov A."/>
            <person name="McFadden G.I."/>
            <person name="Lane C.E."/>
            <person name="Keeling P.J."/>
            <person name="Gray M.W."/>
            <person name="Grigoriev I.V."/>
            <person name="Archibald J.M."/>
        </authorList>
    </citation>
    <scope>NUCLEOTIDE SEQUENCE</scope>
    <source>
        <strain evidence="10">CCMP2712</strain>
    </source>
</reference>
<name>L1JGA8_GUITC</name>
<dbReference type="OrthoDB" id="5965864at2759"/>
<evidence type="ECO:0000256" key="2">
    <source>
        <dbReference type="ARBA" id="ARBA00022448"/>
    </source>
</evidence>
<dbReference type="GO" id="GO:0005773">
    <property type="term" value="C:vacuole"/>
    <property type="evidence" value="ECO:0007669"/>
    <property type="project" value="TreeGrafter"/>
</dbReference>
<dbReference type="InterPro" id="IPR003492">
    <property type="entry name" value="Battenin_disease_Cln3"/>
</dbReference>
<dbReference type="KEGG" id="gtt:GUITHDRAFT_69661"/>
<protein>
    <recommendedName>
        <fullName evidence="11">Battenin</fullName>
    </recommendedName>
</protein>
<accession>L1JGA8</accession>
<dbReference type="EMBL" id="JH992990">
    <property type="protein sequence ID" value="EKX47342.1"/>
    <property type="molecule type" value="Genomic_DNA"/>
</dbReference>
<evidence type="ECO:0000313" key="10">
    <source>
        <dbReference type="Proteomes" id="UP000011087"/>
    </source>
</evidence>
<dbReference type="PANTHER" id="PTHR10981">
    <property type="entry name" value="BATTENIN"/>
    <property type="match status" value="1"/>
</dbReference>
<evidence type="ECO:0008006" key="11">
    <source>
        <dbReference type="Google" id="ProtNLM"/>
    </source>
</evidence>
<dbReference type="Proteomes" id="UP000011087">
    <property type="component" value="Unassembled WGS sequence"/>
</dbReference>
<proteinExistence type="inferred from homology"/>
<dbReference type="GO" id="GO:0051453">
    <property type="term" value="P:regulation of intracellular pH"/>
    <property type="evidence" value="ECO:0007669"/>
    <property type="project" value="TreeGrafter"/>
</dbReference>
<keyword evidence="7" id="KW-0732">Signal</keyword>
<dbReference type="GO" id="GO:0012505">
    <property type="term" value="C:endomembrane system"/>
    <property type="evidence" value="ECO:0007669"/>
    <property type="project" value="UniProtKB-SubCell"/>
</dbReference>
<evidence type="ECO:0000313" key="8">
    <source>
        <dbReference type="EMBL" id="EKX47342.1"/>
    </source>
</evidence>
<dbReference type="RefSeq" id="XP_005834322.1">
    <property type="nucleotide sequence ID" value="XM_005834265.1"/>
</dbReference>
<keyword evidence="3 6" id="KW-0812">Transmembrane</keyword>
<dbReference type="OMA" id="HQNTMEI"/>
<dbReference type="HOGENOM" id="CLU_107659_0_0_1"/>
<dbReference type="GO" id="GO:0016020">
    <property type="term" value="C:membrane"/>
    <property type="evidence" value="ECO:0007669"/>
    <property type="project" value="InterPro"/>
</dbReference>
<feature type="signal peptide" evidence="7">
    <location>
        <begin position="1"/>
        <end position="18"/>
    </location>
</feature>
<dbReference type="PaxDb" id="55529-EKX47342"/>
<comment type="caution">
    <text evidence="6">Lacks conserved residue(s) required for the propagation of feature annotation.</text>
</comment>
<dbReference type="GeneID" id="17303955"/>
<evidence type="ECO:0000256" key="6">
    <source>
        <dbReference type="RuleBase" id="RU361113"/>
    </source>
</evidence>
<evidence type="ECO:0000256" key="3">
    <source>
        <dbReference type="ARBA" id="ARBA00022692"/>
    </source>
</evidence>
<dbReference type="AlphaFoldDB" id="L1JGA8"/>
<dbReference type="eggNOG" id="KOG3880">
    <property type="taxonomic scope" value="Eukaryota"/>
</dbReference>
<keyword evidence="2" id="KW-0813">Transport</keyword>
<dbReference type="PANTHER" id="PTHR10981:SF0">
    <property type="entry name" value="BATTENIN"/>
    <property type="match status" value="1"/>
</dbReference>
<feature type="transmembrane region" description="Helical" evidence="6">
    <location>
        <begin position="65"/>
        <end position="85"/>
    </location>
</feature>
<feature type="chain" id="PRO_5008771301" description="Battenin" evidence="7">
    <location>
        <begin position="19"/>
        <end position="171"/>
    </location>
</feature>
<keyword evidence="4 6" id="KW-1133">Transmembrane helix</keyword>
<reference evidence="8 10" key="1">
    <citation type="journal article" date="2012" name="Nature">
        <title>Algal genomes reveal evolutionary mosaicism and the fate of nucleomorphs.</title>
        <authorList>
            <consortium name="DOE Joint Genome Institute"/>
            <person name="Curtis B.A."/>
            <person name="Tanifuji G."/>
            <person name="Burki F."/>
            <person name="Gruber A."/>
            <person name="Irimia M."/>
            <person name="Maruyama S."/>
            <person name="Arias M.C."/>
            <person name="Ball S.G."/>
            <person name="Gile G.H."/>
            <person name="Hirakawa Y."/>
            <person name="Hopkins J.F."/>
            <person name="Kuo A."/>
            <person name="Rensing S.A."/>
            <person name="Schmutz J."/>
            <person name="Symeonidi A."/>
            <person name="Elias M."/>
            <person name="Eveleigh R.J."/>
            <person name="Herman E.K."/>
            <person name="Klute M.J."/>
            <person name="Nakayama T."/>
            <person name="Obornik M."/>
            <person name="Reyes-Prieto A."/>
            <person name="Armbrust E.V."/>
            <person name="Aves S.J."/>
            <person name="Beiko R.G."/>
            <person name="Coutinho P."/>
            <person name="Dacks J.B."/>
            <person name="Durnford D.G."/>
            <person name="Fast N.M."/>
            <person name="Green B.R."/>
            <person name="Grisdale C.J."/>
            <person name="Hempel F."/>
            <person name="Henrissat B."/>
            <person name="Hoppner M.P."/>
            <person name="Ishida K."/>
            <person name="Kim E."/>
            <person name="Koreny L."/>
            <person name="Kroth P.G."/>
            <person name="Liu Y."/>
            <person name="Malik S.B."/>
            <person name="Maier U.G."/>
            <person name="McRose D."/>
            <person name="Mock T."/>
            <person name="Neilson J.A."/>
            <person name="Onodera N.T."/>
            <person name="Poole A.M."/>
            <person name="Pritham E.J."/>
            <person name="Richards T.A."/>
            <person name="Rocap G."/>
            <person name="Roy S.W."/>
            <person name="Sarai C."/>
            <person name="Schaack S."/>
            <person name="Shirato S."/>
            <person name="Slamovits C.H."/>
            <person name="Spencer D.F."/>
            <person name="Suzuki S."/>
            <person name="Worden A.Z."/>
            <person name="Zauner S."/>
            <person name="Barry K."/>
            <person name="Bell C."/>
            <person name="Bharti A.K."/>
            <person name="Crow J.A."/>
            <person name="Grimwood J."/>
            <person name="Kramer R."/>
            <person name="Lindquist E."/>
            <person name="Lucas S."/>
            <person name="Salamov A."/>
            <person name="McFadden G.I."/>
            <person name="Lane C.E."/>
            <person name="Keeling P.J."/>
            <person name="Gray M.W."/>
            <person name="Grigoriev I.V."/>
            <person name="Archibald J.M."/>
        </authorList>
    </citation>
    <scope>NUCLEOTIDE SEQUENCE</scope>
    <source>
        <strain evidence="8 10">CCMP2712</strain>
    </source>
</reference>
<comment type="similarity">
    <text evidence="6">Belongs to the battenin family.</text>
</comment>
<dbReference type="Pfam" id="PF02487">
    <property type="entry name" value="CLN3"/>
    <property type="match status" value="1"/>
</dbReference>
<evidence type="ECO:0000256" key="5">
    <source>
        <dbReference type="ARBA" id="ARBA00023136"/>
    </source>
</evidence>
<keyword evidence="5 6" id="KW-0472">Membrane</keyword>
<evidence type="ECO:0000313" key="9">
    <source>
        <dbReference type="EnsemblProtists" id="EKX47342"/>
    </source>
</evidence>
<evidence type="ECO:0000256" key="1">
    <source>
        <dbReference type="ARBA" id="ARBA00004127"/>
    </source>
</evidence>
<comment type="subcellular location">
    <subcellularLocation>
        <location evidence="1">Endomembrane system</location>
        <topology evidence="1">Multi-pass membrane protein</topology>
    </subcellularLocation>
</comment>